<proteinExistence type="inferred from homology"/>
<keyword evidence="7" id="KW-1185">Reference proteome</keyword>
<evidence type="ECO:0000256" key="2">
    <source>
        <dbReference type="ARBA" id="ARBA00022448"/>
    </source>
</evidence>
<dbReference type="GO" id="GO:0055052">
    <property type="term" value="C:ATP-binding cassette (ABC) transporter complex, substrate-binding subunit-containing"/>
    <property type="evidence" value="ECO:0007669"/>
    <property type="project" value="TreeGrafter"/>
</dbReference>
<dbReference type="SUPFAM" id="SSF50331">
    <property type="entry name" value="MOP-like"/>
    <property type="match status" value="1"/>
</dbReference>
<dbReference type="Gene3D" id="2.40.50.100">
    <property type="match status" value="1"/>
</dbReference>
<dbReference type="InterPro" id="IPR003439">
    <property type="entry name" value="ABC_transporter-like_ATP-bd"/>
</dbReference>
<name>A0A8G2FL06_ACIRU</name>
<dbReference type="CDD" id="cd03301">
    <property type="entry name" value="ABC_MalK_N"/>
    <property type="match status" value="1"/>
</dbReference>
<dbReference type="Pfam" id="PF08402">
    <property type="entry name" value="TOBE_2"/>
    <property type="match status" value="1"/>
</dbReference>
<dbReference type="FunFam" id="3.40.50.300:FF:000042">
    <property type="entry name" value="Maltose/maltodextrin ABC transporter, ATP-binding protein"/>
    <property type="match status" value="1"/>
</dbReference>
<protein>
    <submittedName>
        <fullName evidence="6">Carbohydrate ABC transporter ATP-binding protein, CUT1 family</fullName>
    </submittedName>
</protein>
<dbReference type="AlphaFoldDB" id="A0A8G2FL06"/>
<reference evidence="6 7" key="1">
    <citation type="submission" date="2017-01" db="EMBL/GenBank/DDBJ databases">
        <authorList>
            <person name="Varghese N."/>
            <person name="Submissions S."/>
        </authorList>
    </citation>
    <scope>NUCLEOTIDE SEQUENCE [LARGE SCALE GENOMIC DNA]</scope>
    <source>
        <strain evidence="6 7">ATCC 35905</strain>
    </source>
</reference>
<dbReference type="RefSeq" id="WP_029313855.1">
    <property type="nucleotide sequence ID" value="NZ_FTNE01000001.1"/>
</dbReference>
<dbReference type="SMART" id="SM00382">
    <property type="entry name" value="AAA"/>
    <property type="match status" value="1"/>
</dbReference>
<dbReference type="InterPro" id="IPR013611">
    <property type="entry name" value="Transp-assoc_OB_typ2"/>
</dbReference>
<evidence type="ECO:0000259" key="5">
    <source>
        <dbReference type="PROSITE" id="PS50893"/>
    </source>
</evidence>
<dbReference type="Gene3D" id="3.40.50.300">
    <property type="entry name" value="P-loop containing nucleotide triphosphate hydrolases"/>
    <property type="match status" value="1"/>
</dbReference>
<evidence type="ECO:0000256" key="4">
    <source>
        <dbReference type="ARBA" id="ARBA00022840"/>
    </source>
</evidence>
<dbReference type="GO" id="GO:0140359">
    <property type="term" value="F:ABC-type transporter activity"/>
    <property type="evidence" value="ECO:0007669"/>
    <property type="project" value="InterPro"/>
</dbReference>
<dbReference type="PROSITE" id="PS00211">
    <property type="entry name" value="ABC_TRANSPORTER_1"/>
    <property type="match status" value="1"/>
</dbReference>
<sequence>MAQISIDGVTKRYGATEVLKRLDLSVAEGEFMVLLGPSGCGKTTLLRMIAGLETPSTGRIMIGGTDVTLTPPAKRDVGMVFQSYALYPHMTVRENIALGLKLRGVTPTEIASRIERVAALVQIAPYLERKPKALSGGQRQRVALARVIAREPSVSLMDEPLSNIDAQLRTVMRAELLRIHRKTGMTTIYVTHDQEEAMGLGDRITVMNFGHVEQIGTPDEIYAHPANAFVARFIGAPRMNLIRLAHRPGANAIEAAGIRAPVPATLGTLPPDLFLGFRGEEARPGAAHDGEAMIEGVVDVVEHLGAQIEVHLRLDDGEEAVFRRPRGETIWREGERASLAIPAAHLHLFNAETGAALRA</sequence>
<dbReference type="Gene3D" id="2.40.50.140">
    <property type="entry name" value="Nucleic acid-binding proteins"/>
    <property type="match status" value="1"/>
</dbReference>
<dbReference type="InterPro" id="IPR012340">
    <property type="entry name" value="NA-bd_OB-fold"/>
</dbReference>
<dbReference type="PANTHER" id="PTHR43875:SF1">
    <property type="entry name" value="OSMOPROTECTIVE COMPOUNDS UPTAKE ATP-BINDING PROTEIN GGTA"/>
    <property type="match status" value="1"/>
</dbReference>
<evidence type="ECO:0000256" key="3">
    <source>
        <dbReference type="ARBA" id="ARBA00022741"/>
    </source>
</evidence>
<accession>A0A8G2FL06</accession>
<comment type="similarity">
    <text evidence="1">Belongs to the ABC transporter superfamily.</text>
</comment>
<dbReference type="SUPFAM" id="SSF52540">
    <property type="entry name" value="P-loop containing nucleoside triphosphate hydrolases"/>
    <property type="match status" value="1"/>
</dbReference>
<comment type="caution">
    <text evidence="6">The sequence shown here is derived from an EMBL/GenBank/DDBJ whole genome shotgun (WGS) entry which is preliminary data.</text>
</comment>
<keyword evidence="3" id="KW-0547">Nucleotide-binding</keyword>
<dbReference type="EMBL" id="FTNE01000001">
    <property type="protein sequence ID" value="SIQ03977.1"/>
    <property type="molecule type" value="Genomic_DNA"/>
</dbReference>
<dbReference type="GO" id="GO:0016887">
    <property type="term" value="F:ATP hydrolysis activity"/>
    <property type="evidence" value="ECO:0007669"/>
    <property type="project" value="InterPro"/>
</dbReference>
<feature type="domain" description="ABC transporter" evidence="5">
    <location>
        <begin position="4"/>
        <end position="234"/>
    </location>
</feature>
<dbReference type="GO" id="GO:0005524">
    <property type="term" value="F:ATP binding"/>
    <property type="evidence" value="ECO:0007669"/>
    <property type="project" value="UniProtKB-KW"/>
</dbReference>
<dbReference type="InterPro" id="IPR015855">
    <property type="entry name" value="ABC_transpr_MalK-like"/>
</dbReference>
<dbReference type="InterPro" id="IPR027417">
    <property type="entry name" value="P-loop_NTPase"/>
</dbReference>
<gene>
    <name evidence="6" type="ORF">SAMN05421828_10146</name>
</gene>
<dbReference type="OrthoDB" id="9802264at2"/>
<dbReference type="InterPro" id="IPR017871">
    <property type="entry name" value="ABC_transporter-like_CS"/>
</dbReference>
<dbReference type="Pfam" id="PF00005">
    <property type="entry name" value="ABC_tran"/>
    <property type="match status" value="1"/>
</dbReference>
<evidence type="ECO:0000313" key="6">
    <source>
        <dbReference type="EMBL" id="SIQ03977.1"/>
    </source>
</evidence>
<keyword evidence="4 6" id="KW-0067">ATP-binding</keyword>
<dbReference type="InterPro" id="IPR047641">
    <property type="entry name" value="ABC_transpr_MalK/UgpC-like"/>
</dbReference>
<dbReference type="Proteomes" id="UP000186308">
    <property type="component" value="Unassembled WGS sequence"/>
</dbReference>
<dbReference type="PROSITE" id="PS50893">
    <property type="entry name" value="ABC_TRANSPORTER_2"/>
    <property type="match status" value="1"/>
</dbReference>
<dbReference type="InterPro" id="IPR003593">
    <property type="entry name" value="AAA+_ATPase"/>
</dbReference>
<evidence type="ECO:0000313" key="7">
    <source>
        <dbReference type="Proteomes" id="UP000186308"/>
    </source>
</evidence>
<dbReference type="PANTHER" id="PTHR43875">
    <property type="entry name" value="MALTODEXTRIN IMPORT ATP-BINDING PROTEIN MSMX"/>
    <property type="match status" value="1"/>
</dbReference>
<keyword evidence="2" id="KW-0813">Transport</keyword>
<organism evidence="6 7">
    <name type="scientific">Acidiphilium rubrum</name>
    <dbReference type="NCBI Taxonomy" id="526"/>
    <lineage>
        <taxon>Bacteria</taxon>
        <taxon>Pseudomonadati</taxon>
        <taxon>Pseudomonadota</taxon>
        <taxon>Alphaproteobacteria</taxon>
        <taxon>Acetobacterales</taxon>
        <taxon>Acidocellaceae</taxon>
        <taxon>Acidiphilium</taxon>
    </lineage>
</organism>
<dbReference type="InterPro" id="IPR008995">
    <property type="entry name" value="Mo/tungstate-bd_C_term_dom"/>
</dbReference>
<dbReference type="GO" id="GO:0008643">
    <property type="term" value="P:carbohydrate transport"/>
    <property type="evidence" value="ECO:0007669"/>
    <property type="project" value="InterPro"/>
</dbReference>
<evidence type="ECO:0000256" key="1">
    <source>
        <dbReference type="ARBA" id="ARBA00005417"/>
    </source>
</evidence>